<dbReference type="RefSeq" id="WP_046221368.1">
    <property type="nucleotide sequence ID" value="NZ_JWYV01000013.1"/>
</dbReference>
<dbReference type="InterPro" id="IPR002781">
    <property type="entry name" value="TM_pro_TauE-like"/>
</dbReference>
<feature type="transmembrane region" description="Helical" evidence="8">
    <location>
        <begin position="12"/>
        <end position="37"/>
    </location>
</feature>
<feature type="transmembrane region" description="Helical" evidence="8">
    <location>
        <begin position="146"/>
        <end position="179"/>
    </location>
</feature>
<keyword evidence="6 8" id="KW-1133">Transmembrane helix</keyword>
<comment type="subcellular location">
    <subcellularLocation>
        <location evidence="1 8">Cell membrane</location>
        <topology evidence="1 8">Multi-pass membrane protein</topology>
    </subcellularLocation>
</comment>
<evidence type="ECO:0000256" key="4">
    <source>
        <dbReference type="ARBA" id="ARBA00022475"/>
    </source>
</evidence>
<evidence type="ECO:0000313" key="9">
    <source>
        <dbReference type="EMBL" id="KKC99061.1"/>
    </source>
</evidence>
<dbReference type="AlphaFoldDB" id="A0A0F5VBC3"/>
<keyword evidence="3" id="KW-0813">Transport</keyword>
<keyword evidence="5 8" id="KW-0812">Transmembrane</keyword>
<keyword evidence="7 8" id="KW-0472">Membrane</keyword>
<sequence length="269" mass="28222">MLESLAFAPSDSVLLMLFCAAFIAGIVDAIAGGGGLITVPSLLLAGVPPLTALGTNRLQAVIGELTSFVTYLWHKEVNLAGLLLGMIATAIGATAGSFAVSLFPADILRALLPVLMVAITVYSILSKRLKNVVAQQAKVSSRTFMLSMGLIIGFYNGFFGPGTGAIWMIAFAILLGYTIKQASIATKPLNLMGNLVSLIFFISISSVNYQIGLIMGVAQVLGSVLGSKVVIRNGDRVVRPIFITVTLLMTVKLIYETGTGPVLAFVTGH</sequence>
<gene>
    <name evidence="9" type="ORF">KY46_14550</name>
</gene>
<feature type="transmembrane region" description="Helical" evidence="8">
    <location>
        <begin position="107"/>
        <end position="125"/>
    </location>
</feature>
<feature type="transmembrane region" description="Helical" evidence="8">
    <location>
        <begin position="237"/>
        <end position="255"/>
    </location>
</feature>
<dbReference type="OrthoDB" id="554695at2"/>
<organism evidence="9 10">
    <name type="scientific">Photobacterium halotolerans</name>
    <dbReference type="NCBI Taxonomy" id="265726"/>
    <lineage>
        <taxon>Bacteria</taxon>
        <taxon>Pseudomonadati</taxon>
        <taxon>Pseudomonadota</taxon>
        <taxon>Gammaproteobacteria</taxon>
        <taxon>Vibrionales</taxon>
        <taxon>Vibrionaceae</taxon>
        <taxon>Photobacterium</taxon>
    </lineage>
</organism>
<evidence type="ECO:0000256" key="7">
    <source>
        <dbReference type="ARBA" id="ARBA00023136"/>
    </source>
</evidence>
<proteinExistence type="inferred from homology"/>
<dbReference type="PANTHER" id="PTHR30269:SF0">
    <property type="entry name" value="MEMBRANE TRANSPORTER PROTEIN YFCA-RELATED"/>
    <property type="match status" value="1"/>
</dbReference>
<protein>
    <recommendedName>
        <fullName evidence="8">Probable membrane transporter protein</fullName>
    </recommendedName>
</protein>
<reference evidence="9 10" key="1">
    <citation type="submission" date="2014-12" db="EMBL/GenBank/DDBJ databases">
        <title>Mercury Reductase activity and rhizosphere competence traits in the genome of root associated Photobacterium halotolerans MELD1.</title>
        <authorList>
            <person name="Mathew D.C."/>
            <person name="Huang C.-C."/>
        </authorList>
    </citation>
    <scope>NUCLEOTIDE SEQUENCE [LARGE SCALE GENOMIC DNA]</scope>
    <source>
        <strain evidence="9 10">MELD1</strain>
    </source>
</reference>
<dbReference type="PATRIC" id="fig|265726.11.peg.1154"/>
<evidence type="ECO:0000256" key="3">
    <source>
        <dbReference type="ARBA" id="ARBA00022448"/>
    </source>
</evidence>
<dbReference type="PANTHER" id="PTHR30269">
    <property type="entry name" value="TRANSMEMBRANE PROTEIN YFCA"/>
    <property type="match status" value="1"/>
</dbReference>
<feature type="transmembrane region" description="Helical" evidence="8">
    <location>
        <begin position="199"/>
        <end position="225"/>
    </location>
</feature>
<evidence type="ECO:0000256" key="8">
    <source>
        <dbReference type="RuleBase" id="RU363041"/>
    </source>
</evidence>
<name>A0A0F5VBC3_9GAMM</name>
<keyword evidence="10" id="KW-1185">Reference proteome</keyword>
<comment type="caution">
    <text evidence="9">The sequence shown here is derived from an EMBL/GenBank/DDBJ whole genome shotgun (WGS) entry which is preliminary data.</text>
</comment>
<comment type="similarity">
    <text evidence="2 8">Belongs to the 4-toluene sulfonate uptake permease (TSUP) (TC 2.A.102) family.</text>
</comment>
<evidence type="ECO:0000313" key="10">
    <source>
        <dbReference type="Proteomes" id="UP000033633"/>
    </source>
</evidence>
<evidence type="ECO:0000256" key="2">
    <source>
        <dbReference type="ARBA" id="ARBA00009142"/>
    </source>
</evidence>
<evidence type="ECO:0000256" key="5">
    <source>
        <dbReference type="ARBA" id="ARBA00022692"/>
    </source>
</evidence>
<feature type="transmembrane region" description="Helical" evidence="8">
    <location>
        <begin position="80"/>
        <end position="101"/>
    </location>
</feature>
<evidence type="ECO:0000256" key="1">
    <source>
        <dbReference type="ARBA" id="ARBA00004651"/>
    </source>
</evidence>
<dbReference type="Pfam" id="PF01925">
    <property type="entry name" value="TauE"/>
    <property type="match status" value="1"/>
</dbReference>
<accession>A0A0F5VBC3</accession>
<dbReference type="GO" id="GO:0005886">
    <property type="term" value="C:plasma membrane"/>
    <property type="evidence" value="ECO:0007669"/>
    <property type="project" value="UniProtKB-SubCell"/>
</dbReference>
<keyword evidence="4 8" id="KW-1003">Cell membrane</keyword>
<evidence type="ECO:0000256" key="6">
    <source>
        <dbReference type="ARBA" id="ARBA00022989"/>
    </source>
</evidence>
<dbReference type="EMBL" id="JWYV01000013">
    <property type="protein sequence ID" value="KKC99061.1"/>
    <property type="molecule type" value="Genomic_DNA"/>
</dbReference>
<dbReference type="InterPro" id="IPR052017">
    <property type="entry name" value="TSUP"/>
</dbReference>
<dbReference type="Proteomes" id="UP000033633">
    <property type="component" value="Unassembled WGS sequence"/>
</dbReference>